<name>A0A9E7MQK2_9CAUD</name>
<protein>
    <submittedName>
        <fullName evidence="1">Uncharacterized protein</fullName>
    </submittedName>
</protein>
<keyword evidence="2" id="KW-1185">Reference proteome</keyword>
<proteinExistence type="predicted"/>
<evidence type="ECO:0000313" key="1">
    <source>
        <dbReference type="EMBL" id="USN14254.1"/>
    </source>
</evidence>
<accession>A0A9E7MQK2</accession>
<dbReference type="EMBL" id="ON529852">
    <property type="protein sequence ID" value="USN14254.1"/>
    <property type="molecule type" value="Genomic_DNA"/>
</dbReference>
<reference evidence="1" key="1">
    <citation type="submission" date="2022-05" db="EMBL/GenBank/DDBJ databases">
        <authorList>
            <person name="Friedrich I."/>
            <person name="Poehlein A."/>
            <person name="Schneider D."/>
            <person name="Hertel R."/>
            <person name="Daniel R."/>
        </authorList>
    </citation>
    <scope>NUCLEOTIDE SEQUENCE</scope>
</reference>
<gene>
    <name evidence="1" type="ORF">KABACHOK_04260</name>
</gene>
<sequence>MTEPVYREAWGVPYYWLDHQLRVVRRLNGQTTTGRFLNGAFVEDIDQGDTLHDPCGDM</sequence>
<dbReference type="Proteomes" id="UP001056685">
    <property type="component" value="Segment"/>
</dbReference>
<evidence type="ECO:0000313" key="2">
    <source>
        <dbReference type="Proteomes" id="UP001056685"/>
    </source>
</evidence>
<organism evidence="1 2">
    <name type="scientific">Brevundimonas phage vB_BpoS-Kabachok</name>
    <dbReference type="NCBI Taxonomy" id="2948600"/>
    <lineage>
        <taxon>Viruses</taxon>
        <taxon>Duplodnaviria</taxon>
        <taxon>Heunggongvirae</taxon>
        <taxon>Uroviricota</taxon>
        <taxon>Caudoviricetes</taxon>
        <taxon>Jeanschmidtviridae</taxon>
        <taxon>Marchewkavirus</taxon>
        <taxon>Marchewkavirus kabachok</taxon>
    </lineage>
</organism>